<keyword evidence="9" id="KW-1185">Reference proteome</keyword>
<evidence type="ECO:0000259" key="7">
    <source>
        <dbReference type="Pfam" id="PF10033"/>
    </source>
</evidence>
<dbReference type="STRING" id="336963.C4JGG1"/>
<organism evidence="8 9">
    <name type="scientific">Uncinocarpus reesii (strain UAMH 1704)</name>
    <dbReference type="NCBI Taxonomy" id="336963"/>
    <lineage>
        <taxon>Eukaryota</taxon>
        <taxon>Fungi</taxon>
        <taxon>Dikarya</taxon>
        <taxon>Ascomycota</taxon>
        <taxon>Pezizomycotina</taxon>
        <taxon>Eurotiomycetes</taxon>
        <taxon>Eurotiomycetidae</taxon>
        <taxon>Onygenales</taxon>
        <taxon>Onygenaceae</taxon>
        <taxon>Uncinocarpus</taxon>
    </lineage>
</organism>
<dbReference type="GO" id="GO:1990316">
    <property type="term" value="C:Atg1/ULK1 kinase complex"/>
    <property type="evidence" value="ECO:0007669"/>
    <property type="project" value="InterPro"/>
</dbReference>
<dbReference type="Gene3D" id="3.30.900.10">
    <property type="entry name" value="HORMA domain"/>
    <property type="match status" value="1"/>
</dbReference>
<dbReference type="PANTHER" id="PTHR13430">
    <property type="match status" value="1"/>
</dbReference>
<dbReference type="KEGG" id="ure:UREG_01152"/>
<dbReference type="GeneID" id="8440405"/>
<feature type="compositionally biased region" description="Basic and acidic residues" evidence="6">
    <location>
        <begin position="535"/>
        <end position="550"/>
    </location>
</feature>
<feature type="compositionally biased region" description="Polar residues" evidence="6">
    <location>
        <begin position="796"/>
        <end position="806"/>
    </location>
</feature>
<comment type="subunit">
    <text evidence="2">Interacts with ATG1 to form the ATG1-ATG13 kinase complex.</text>
</comment>
<evidence type="ECO:0000256" key="5">
    <source>
        <dbReference type="RuleBase" id="RU361214"/>
    </source>
</evidence>
<proteinExistence type="inferred from homology"/>
<dbReference type="Gene3D" id="6.10.140.1900">
    <property type="match status" value="1"/>
</dbReference>
<evidence type="ECO:0000256" key="2">
    <source>
        <dbReference type="ARBA" id="ARBA00011848"/>
    </source>
</evidence>
<feature type="compositionally biased region" description="Low complexity" evidence="6">
    <location>
        <begin position="571"/>
        <end position="588"/>
    </location>
</feature>
<feature type="region of interest" description="Disordered" evidence="6">
    <location>
        <begin position="733"/>
        <end position="806"/>
    </location>
</feature>
<keyword evidence="4 5" id="KW-0072">Autophagy</keyword>
<feature type="region of interest" description="Disordered" evidence="6">
    <location>
        <begin position="535"/>
        <end position="559"/>
    </location>
</feature>
<dbReference type="OrthoDB" id="70161at2759"/>
<dbReference type="GO" id="GO:0005829">
    <property type="term" value="C:cytosol"/>
    <property type="evidence" value="ECO:0007669"/>
    <property type="project" value="TreeGrafter"/>
</dbReference>
<evidence type="ECO:0000313" key="8">
    <source>
        <dbReference type="EMBL" id="EEP76303.1"/>
    </source>
</evidence>
<feature type="compositionally biased region" description="Low complexity" evidence="6">
    <location>
        <begin position="487"/>
        <end position="499"/>
    </location>
</feature>
<feature type="region of interest" description="Disordered" evidence="6">
    <location>
        <begin position="334"/>
        <end position="518"/>
    </location>
</feature>
<feature type="compositionally biased region" description="Polar residues" evidence="6">
    <location>
        <begin position="436"/>
        <end position="453"/>
    </location>
</feature>
<gene>
    <name evidence="8" type="ORF">UREG_01152</name>
</gene>
<dbReference type="OMA" id="FHQVGPT"/>
<evidence type="ECO:0000313" key="9">
    <source>
        <dbReference type="Proteomes" id="UP000002058"/>
    </source>
</evidence>
<feature type="compositionally biased region" description="Polar residues" evidence="6">
    <location>
        <begin position="740"/>
        <end position="768"/>
    </location>
</feature>
<dbReference type="PANTHER" id="PTHR13430:SF4">
    <property type="entry name" value="AUTOPHAGY-RELATED PROTEIN 13"/>
    <property type="match status" value="1"/>
</dbReference>
<dbReference type="InterPro" id="IPR040182">
    <property type="entry name" value="ATG13"/>
</dbReference>
<dbReference type="InterPro" id="IPR018731">
    <property type="entry name" value="Atg13_N"/>
</dbReference>
<sequence>MHQHRRSLSAVASPAYSPRPTLNRPATREREFDRFGPNTARGLGIDRQMDSSDQEQSIDSTEKSPAQKLDQMIQNYHTKAALIILHSRVELGPSMQNGVVRTNKWFNVEVDETDDLRDKLSLWKSSNCTNSRPRPMLIEIYLDTSQLTNNQSLVIIDDSGKRWDVVEALASHGCLDSSRSSRRGVILERWRIELGSGPDELPPDLGSILPTVYKKSIVVFRSLYAYSKLLPAWKYSKRHSKVRMHPALSLKYRILEGPRGQISPATDALTAPLYPGKDPVVDTYSFGVTESPAGAFSALVTYRTNCEFRVDDSEALLSSRFMGVDEGFFRPSLPSEDKYAAPGQEPGSLPVQKRTVGHPDPGQAYGSMSTFHQVGPTTGAPSISIQPFKTPTLSASPAPLESPLGSQPRSLGARVGPMDIASAKTMPPPPRTPTTSKRVTQGSEGAIVSSMSGSPRPAPISKFSSSFSHRRGRLSSGGASKTDDDNISSGRVSVSSSIVHPISGTPADHAAGSSESLQADEDNISDFLKMLESRKDLLTKKDTKSTDKSTKRTSAALSRFQKMRDSNAVLSDSLSSSLVLQQSSASSSKQLPNPTTSVIGASTSVSSSPGKAISPHTLHLPAVPSRLSSNSVVDYSHRDRPERKHRLSHESCSSPSEEPSNNEPRSQLEGPNANAIDIPTSPRPYISSFRRSSSAAQRRSSTVIEDDLADFLPFGMRSISLGAEERSPLSLSELVRQQDESNPTSDPNALEQSQPEANAGQSTVNESPSRNEETPGASSHRQYQPRFAHLRGRGSFGQSHGSVASS</sequence>
<accession>C4JGG1</accession>
<comment type="similarity">
    <text evidence="1 5">Belongs to the ATG13 family. Fungi subfamily.</text>
</comment>
<feature type="region of interest" description="Disordered" evidence="6">
    <location>
        <begin position="1"/>
        <end position="66"/>
    </location>
</feature>
<dbReference type="Pfam" id="PF10033">
    <property type="entry name" value="ATG13"/>
    <property type="match status" value="1"/>
</dbReference>
<feature type="compositionally biased region" description="Low complexity" evidence="6">
    <location>
        <begin position="595"/>
        <end position="608"/>
    </location>
</feature>
<feature type="domain" description="Autophagy-related protein 13 N-terminal" evidence="7">
    <location>
        <begin position="73"/>
        <end position="308"/>
    </location>
</feature>
<dbReference type="EMBL" id="CH476615">
    <property type="protein sequence ID" value="EEP76303.1"/>
    <property type="molecule type" value="Genomic_DNA"/>
</dbReference>
<dbReference type="GO" id="GO:0034727">
    <property type="term" value="P:piecemeal microautophagy of the nucleus"/>
    <property type="evidence" value="ECO:0007669"/>
    <property type="project" value="TreeGrafter"/>
</dbReference>
<evidence type="ECO:0000256" key="6">
    <source>
        <dbReference type="SAM" id="MobiDB-lite"/>
    </source>
</evidence>
<dbReference type="GO" id="GO:0000423">
    <property type="term" value="P:mitophagy"/>
    <property type="evidence" value="ECO:0007669"/>
    <property type="project" value="TreeGrafter"/>
</dbReference>
<feature type="region of interest" description="Disordered" evidence="6">
    <location>
        <begin position="571"/>
        <end position="702"/>
    </location>
</feature>
<dbReference type="HOGENOM" id="CLU_007151_1_0_1"/>
<dbReference type="Proteomes" id="UP000002058">
    <property type="component" value="Unassembled WGS sequence"/>
</dbReference>
<feature type="compositionally biased region" description="Low complexity" evidence="6">
    <location>
        <begin position="683"/>
        <end position="701"/>
    </location>
</feature>
<dbReference type="VEuPathDB" id="FungiDB:UREG_01152"/>
<dbReference type="GO" id="GO:0034497">
    <property type="term" value="P:protein localization to phagophore assembly site"/>
    <property type="evidence" value="ECO:0007669"/>
    <property type="project" value="TreeGrafter"/>
</dbReference>
<dbReference type="RefSeq" id="XP_002541636.1">
    <property type="nucleotide sequence ID" value="XM_002541590.1"/>
</dbReference>
<evidence type="ECO:0000256" key="1">
    <source>
        <dbReference type="ARBA" id="ARBA00005246"/>
    </source>
</evidence>
<reference evidence="9" key="1">
    <citation type="journal article" date="2009" name="Genome Res.">
        <title>Comparative genomic analyses of the human fungal pathogens Coccidioides and their relatives.</title>
        <authorList>
            <person name="Sharpton T.J."/>
            <person name="Stajich J.E."/>
            <person name="Rounsley S.D."/>
            <person name="Gardner M.J."/>
            <person name="Wortman J.R."/>
            <person name="Jordar V.S."/>
            <person name="Maiti R."/>
            <person name="Kodira C.D."/>
            <person name="Neafsey D.E."/>
            <person name="Zeng Q."/>
            <person name="Hung C.-Y."/>
            <person name="McMahan C."/>
            <person name="Muszewska A."/>
            <person name="Grynberg M."/>
            <person name="Mandel M.A."/>
            <person name="Kellner E.M."/>
            <person name="Barker B.M."/>
            <person name="Galgiani J.N."/>
            <person name="Orbach M.J."/>
            <person name="Kirkland T.N."/>
            <person name="Cole G.T."/>
            <person name="Henn M.R."/>
            <person name="Birren B.W."/>
            <person name="Taylor J.W."/>
        </authorList>
    </citation>
    <scope>NUCLEOTIDE SEQUENCE [LARGE SCALE GENOMIC DNA]</scope>
    <source>
        <strain evidence="9">UAMH 1704</strain>
    </source>
</reference>
<evidence type="ECO:0000256" key="4">
    <source>
        <dbReference type="ARBA" id="ARBA00023006"/>
    </source>
</evidence>
<dbReference type="InterPro" id="IPR036570">
    <property type="entry name" value="HORMA_dom_sf"/>
</dbReference>
<name>C4JGG1_UNCRE</name>
<dbReference type="GO" id="GO:0000407">
    <property type="term" value="C:phagophore assembly site"/>
    <property type="evidence" value="ECO:0007669"/>
    <property type="project" value="TreeGrafter"/>
</dbReference>
<dbReference type="eggNOG" id="KOG4573">
    <property type="taxonomic scope" value="Eukaryota"/>
</dbReference>
<dbReference type="FunCoup" id="C4JGG1">
    <property type="interactions" value="27"/>
</dbReference>
<dbReference type="AlphaFoldDB" id="C4JGG1"/>
<evidence type="ECO:0000256" key="3">
    <source>
        <dbReference type="ARBA" id="ARBA00013801"/>
    </source>
</evidence>
<feature type="compositionally biased region" description="Polar residues" evidence="6">
    <location>
        <begin position="366"/>
        <end position="395"/>
    </location>
</feature>
<feature type="compositionally biased region" description="Low complexity" evidence="6">
    <location>
        <begin position="650"/>
        <end position="665"/>
    </location>
</feature>
<protein>
    <recommendedName>
        <fullName evidence="3 5">Autophagy-related protein 13</fullName>
    </recommendedName>
</protein>
<dbReference type="InParanoid" id="C4JGG1"/>